<dbReference type="Proteomes" id="UP000248326">
    <property type="component" value="Unassembled WGS sequence"/>
</dbReference>
<comment type="caution">
    <text evidence="8">The sequence shown here is derived from an EMBL/GenBank/DDBJ whole genome shotgun (WGS) entry which is preliminary data.</text>
</comment>
<gene>
    <name evidence="8" type="ORF">DES52_11587</name>
</gene>
<name>A0A318S1G0_9DEIO</name>
<dbReference type="Pfam" id="PF01134">
    <property type="entry name" value="GIDA"/>
    <property type="match status" value="2"/>
</dbReference>
<dbReference type="InterPro" id="IPR036188">
    <property type="entry name" value="FAD/NAD-bd_sf"/>
</dbReference>
<keyword evidence="2" id="KW-0285">Flavoprotein</keyword>
<evidence type="ECO:0000256" key="1">
    <source>
        <dbReference type="ARBA" id="ARBA00001974"/>
    </source>
</evidence>
<dbReference type="GO" id="GO:0005829">
    <property type="term" value="C:cytosol"/>
    <property type="evidence" value="ECO:0007669"/>
    <property type="project" value="TreeGrafter"/>
</dbReference>
<organism evidence="8 9">
    <name type="scientific">Deinococcus yavapaiensis KR-236</name>
    <dbReference type="NCBI Taxonomy" id="694435"/>
    <lineage>
        <taxon>Bacteria</taxon>
        <taxon>Thermotogati</taxon>
        <taxon>Deinococcota</taxon>
        <taxon>Deinococci</taxon>
        <taxon>Deinococcales</taxon>
        <taxon>Deinococcaceae</taxon>
        <taxon>Deinococcus</taxon>
    </lineage>
</organism>
<comment type="subunit">
    <text evidence="6">Homodimer. Heterotetramer of two MnmE and two MnmG subunits.</text>
</comment>
<feature type="domain" description="MnmG N-terminal" evidence="7">
    <location>
        <begin position="18"/>
        <end position="55"/>
    </location>
</feature>
<evidence type="ECO:0000256" key="2">
    <source>
        <dbReference type="ARBA" id="ARBA00022630"/>
    </source>
</evidence>
<accession>A0A318S1G0</accession>
<proteinExistence type="predicted"/>
<dbReference type="OrthoDB" id="60749at2"/>
<dbReference type="AlphaFoldDB" id="A0A318S1G0"/>
<dbReference type="GO" id="GO:0050660">
    <property type="term" value="F:flavin adenine dinucleotide binding"/>
    <property type="evidence" value="ECO:0007669"/>
    <property type="project" value="InterPro"/>
</dbReference>
<evidence type="ECO:0000313" key="9">
    <source>
        <dbReference type="Proteomes" id="UP000248326"/>
    </source>
</evidence>
<evidence type="ECO:0000256" key="6">
    <source>
        <dbReference type="ARBA" id="ARBA00025948"/>
    </source>
</evidence>
<evidence type="ECO:0000259" key="7">
    <source>
        <dbReference type="Pfam" id="PF01134"/>
    </source>
</evidence>
<dbReference type="SUPFAM" id="SSF51905">
    <property type="entry name" value="FAD/NAD(P)-binding domain"/>
    <property type="match status" value="1"/>
</dbReference>
<evidence type="ECO:0000313" key="8">
    <source>
        <dbReference type="EMBL" id="PYE51155.1"/>
    </source>
</evidence>
<feature type="domain" description="MnmG N-terminal" evidence="7">
    <location>
        <begin position="86"/>
        <end position="171"/>
    </location>
</feature>
<protein>
    <submittedName>
        <fullName evidence="8">Pyridine nucleotide-disulfide oxidoreductase</fullName>
    </submittedName>
</protein>
<keyword evidence="3" id="KW-0819">tRNA processing</keyword>
<dbReference type="PANTHER" id="PTHR11806:SF0">
    <property type="entry name" value="PROTEIN MTO1 HOMOLOG, MITOCHONDRIAL"/>
    <property type="match status" value="1"/>
</dbReference>
<dbReference type="InterPro" id="IPR002218">
    <property type="entry name" value="MnmG-rel"/>
</dbReference>
<keyword evidence="9" id="KW-1185">Reference proteome</keyword>
<evidence type="ECO:0000256" key="5">
    <source>
        <dbReference type="ARBA" id="ARBA00023027"/>
    </source>
</evidence>
<dbReference type="RefSeq" id="WP_110888062.1">
    <property type="nucleotide sequence ID" value="NZ_QJSX01000015.1"/>
</dbReference>
<dbReference type="PANTHER" id="PTHR11806">
    <property type="entry name" value="GLUCOSE INHIBITED DIVISION PROTEIN A"/>
    <property type="match status" value="1"/>
</dbReference>
<dbReference type="Gene3D" id="3.50.50.60">
    <property type="entry name" value="FAD/NAD(P)-binding domain"/>
    <property type="match status" value="1"/>
</dbReference>
<dbReference type="GO" id="GO:0002098">
    <property type="term" value="P:tRNA wobble uridine modification"/>
    <property type="evidence" value="ECO:0007669"/>
    <property type="project" value="TreeGrafter"/>
</dbReference>
<keyword evidence="5" id="KW-0520">NAD</keyword>
<sequence length="247" mass="26681">MLPSSSSRSLPQPGHRYDIAIVGAGLAGSELAWRLARERFDVLLVTQSLDSVGNLFHARVPRAFPIDSLFEHARLAAAPDDTNWALHREVKRILEGTSGIHLLQSCVTRLESGSPHVLHTWEGPTLKADVVVLAVGSFLSGRLSVGEFTEEAGRLSEIAYDFLWRDLAASGVAFAARRDMWSGEDGSVPYSVAYETFASSELSGFACTRFEGVYAVGRCRPGDASYERVLAEAAALAAQLGAREVTS</sequence>
<keyword evidence="4" id="KW-0274">FAD</keyword>
<comment type="cofactor">
    <cofactor evidence="1">
        <name>FAD</name>
        <dbReference type="ChEBI" id="CHEBI:57692"/>
    </cofactor>
</comment>
<dbReference type="GO" id="GO:0030488">
    <property type="term" value="P:tRNA methylation"/>
    <property type="evidence" value="ECO:0007669"/>
    <property type="project" value="TreeGrafter"/>
</dbReference>
<dbReference type="InterPro" id="IPR040131">
    <property type="entry name" value="MnmG_N"/>
</dbReference>
<evidence type="ECO:0000256" key="3">
    <source>
        <dbReference type="ARBA" id="ARBA00022694"/>
    </source>
</evidence>
<evidence type="ECO:0000256" key="4">
    <source>
        <dbReference type="ARBA" id="ARBA00022827"/>
    </source>
</evidence>
<reference evidence="8 9" key="1">
    <citation type="submission" date="2018-06" db="EMBL/GenBank/DDBJ databases">
        <title>Genomic Encyclopedia of Type Strains, Phase IV (KMG-IV): sequencing the most valuable type-strain genomes for metagenomic binning, comparative biology and taxonomic classification.</title>
        <authorList>
            <person name="Goeker M."/>
        </authorList>
    </citation>
    <scope>NUCLEOTIDE SEQUENCE [LARGE SCALE GENOMIC DNA]</scope>
    <source>
        <strain evidence="8 9">DSM 18048</strain>
    </source>
</reference>
<dbReference type="EMBL" id="QJSX01000015">
    <property type="protein sequence ID" value="PYE51155.1"/>
    <property type="molecule type" value="Genomic_DNA"/>
</dbReference>